<dbReference type="AlphaFoldDB" id="A0A8T2TID4"/>
<evidence type="ECO:0000313" key="2">
    <source>
        <dbReference type="Proteomes" id="UP000825935"/>
    </source>
</evidence>
<organism evidence="1 2">
    <name type="scientific">Ceratopteris richardii</name>
    <name type="common">Triangle waterfern</name>
    <dbReference type="NCBI Taxonomy" id="49495"/>
    <lineage>
        <taxon>Eukaryota</taxon>
        <taxon>Viridiplantae</taxon>
        <taxon>Streptophyta</taxon>
        <taxon>Embryophyta</taxon>
        <taxon>Tracheophyta</taxon>
        <taxon>Polypodiopsida</taxon>
        <taxon>Polypodiidae</taxon>
        <taxon>Polypodiales</taxon>
        <taxon>Pteridineae</taxon>
        <taxon>Pteridaceae</taxon>
        <taxon>Parkerioideae</taxon>
        <taxon>Ceratopteris</taxon>
    </lineage>
</organism>
<evidence type="ECO:0008006" key="3">
    <source>
        <dbReference type="Google" id="ProtNLM"/>
    </source>
</evidence>
<dbReference type="OrthoDB" id="1961013at2759"/>
<name>A0A8T2TID4_CERRI</name>
<dbReference type="Proteomes" id="UP000825935">
    <property type="component" value="Chromosome 13"/>
</dbReference>
<proteinExistence type="predicted"/>
<dbReference type="InterPro" id="IPR036249">
    <property type="entry name" value="Thioredoxin-like_sf"/>
</dbReference>
<dbReference type="SUPFAM" id="SSF52833">
    <property type="entry name" value="Thioredoxin-like"/>
    <property type="match status" value="1"/>
</dbReference>
<keyword evidence="2" id="KW-1185">Reference proteome</keyword>
<dbReference type="CDD" id="cd02947">
    <property type="entry name" value="TRX_family"/>
    <property type="match status" value="1"/>
</dbReference>
<dbReference type="EMBL" id="CM035418">
    <property type="protein sequence ID" value="KAH7421593.1"/>
    <property type="molecule type" value="Genomic_DNA"/>
</dbReference>
<protein>
    <recommendedName>
        <fullName evidence="3">Thioredoxin domain-containing protein</fullName>
    </recommendedName>
</protein>
<gene>
    <name evidence="1" type="ORF">KP509_13G065000</name>
</gene>
<reference evidence="1" key="1">
    <citation type="submission" date="2021-08" db="EMBL/GenBank/DDBJ databases">
        <title>WGS assembly of Ceratopteris richardii.</title>
        <authorList>
            <person name="Marchant D.B."/>
            <person name="Chen G."/>
            <person name="Jenkins J."/>
            <person name="Shu S."/>
            <person name="Leebens-Mack J."/>
            <person name="Grimwood J."/>
            <person name="Schmutz J."/>
            <person name="Soltis P."/>
            <person name="Soltis D."/>
            <person name="Chen Z.-H."/>
        </authorList>
    </citation>
    <scope>NUCLEOTIDE SEQUENCE</scope>
    <source>
        <strain evidence="1">Whitten #5841</strain>
        <tissue evidence="1">Leaf</tissue>
    </source>
</reference>
<sequence>MNNLMIELSEYYLTLTFIKFDLPVENNDLSGFMTQMGILELPTFIFYYHGKQVFRLVGAFVDELVHLTHSLYTRQILTYFRDLNREIHGAMLTSQDQSVVEDLRDELCRIANGVGNDLWMYESIGLLQ</sequence>
<dbReference type="Gene3D" id="3.40.30.10">
    <property type="entry name" value="Glutaredoxin"/>
    <property type="match status" value="1"/>
</dbReference>
<comment type="caution">
    <text evidence="1">The sequence shown here is derived from an EMBL/GenBank/DDBJ whole genome shotgun (WGS) entry which is preliminary data.</text>
</comment>
<accession>A0A8T2TID4</accession>
<evidence type="ECO:0000313" key="1">
    <source>
        <dbReference type="EMBL" id="KAH7421593.1"/>
    </source>
</evidence>